<evidence type="ECO:0000313" key="7">
    <source>
        <dbReference type="EMBL" id="VVU95805.1"/>
    </source>
</evidence>
<dbReference type="EMBL" id="CABVLZ010000013">
    <property type="protein sequence ID" value="VVU95805.1"/>
    <property type="molecule type" value="Genomic_DNA"/>
</dbReference>
<protein>
    <submittedName>
        <fullName evidence="7">Pyridine nucleotide-disulphide oxidoreductase</fullName>
    </submittedName>
</protein>
<keyword evidence="4" id="KW-1015">Disulfide bond</keyword>
<dbReference type="PRINTS" id="PR00368">
    <property type="entry name" value="FADPNR"/>
</dbReference>
<evidence type="ECO:0000256" key="4">
    <source>
        <dbReference type="ARBA" id="ARBA00023157"/>
    </source>
</evidence>
<evidence type="ECO:0000256" key="1">
    <source>
        <dbReference type="ARBA" id="ARBA00022630"/>
    </source>
</evidence>
<dbReference type="SUPFAM" id="SSF51905">
    <property type="entry name" value="FAD/NAD(P)-binding domain"/>
    <property type="match status" value="2"/>
</dbReference>
<keyword evidence="1" id="KW-0285">Flavoprotein</keyword>
<evidence type="ECO:0000256" key="5">
    <source>
        <dbReference type="ARBA" id="ARBA00023284"/>
    </source>
</evidence>
<dbReference type="PANTHER" id="PTHR48105">
    <property type="entry name" value="THIOREDOXIN REDUCTASE 1-RELATED-RELATED"/>
    <property type="match status" value="1"/>
</dbReference>
<keyword evidence="2" id="KW-0274">FAD</keyword>
<evidence type="ECO:0000256" key="2">
    <source>
        <dbReference type="ARBA" id="ARBA00022827"/>
    </source>
</evidence>
<gene>
    <name evidence="7" type="ORF">CPAV1605_1567</name>
</gene>
<dbReference type="GO" id="GO:0016668">
    <property type="term" value="F:oxidoreductase activity, acting on a sulfur group of donors, NAD(P) as acceptor"/>
    <property type="evidence" value="ECO:0007669"/>
    <property type="project" value="UniProtKB-ARBA"/>
</dbReference>
<dbReference type="InterPro" id="IPR023753">
    <property type="entry name" value="FAD/NAD-binding_dom"/>
</dbReference>
<proteinExistence type="predicted"/>
<accession>A0A5E8CM95</accession>
<sequence>MQKTDVIIIGSGPAGCTAAIYAARNNYNVIMFTGEIKKGGQLINTEIVENYLGYKSIGGYELVQKFFEHINEYPNIKLIDETVIKVNFNTLPYNVKTVNTEVEAHSIIIATGARARLPTFYNFDKFWNKGISTCATCDGPLYKNKIVCVIGGGDHAFESSLLLSRYCPKVYVIIRNQRVRAQKLFQSKVAKKSNITIIKDAKVVEVFGKTYLENIKVQFKNKEKQILPCQGIFVAIGHIPETEIFKSHLELDKEGYIITKGTTNTSKEGIFAAGDVSDKRYRQAITAAGMGCQAAMNANNFLNGIQPKENKEGIFKLKFNLLGKIIEFSVHNGNEGEINLS</sequence>
<evidence type="ECO:0000259" key="6">
    <source>
        <dbReference type="Pfam" id="PF07992"/>
    </source>
</evidence>
<dbReference type="InterPro" id="IPR036188">
    <property type="entry name" value="FAD/NAD-bd_sf"/>
</dbReference>
<dbReference type="InterPro" id="IPR008255">
    <property type="entry name" value="Pyr_nucl-diS_OxRdtase_2_AS"/>
</dbReference>
<keyword evidence="3" id="KW-0560">Oxidoreductase</keyword>
<reference evidence="7" key="1">
    <citation type="submission" date="2019-09" db="EMBL/GenBank/DDBJ databases">
        <authorList>
            <person name="Needham M D."/>
        </authorList>
    </citation>
    <scope>NUCLEOTIDE SEQUENCE</scope>
</reference>
<dbReference type="PRINTS" id="PR00469">
    <property type="entry name" value="PNDRDTASEII"/>
</dbReference>
<keyword evidence="5" id="KW-0676">Redox-active center</keyword>
<dbReference type="InterPro" id="IPR050097">
    <property type="entry name" value="Ferredoxin-NADP_redctase_2"/>
</dbReference>
<dbReference type="Pfam" id="PF07992">
    <property type="entry name" value="Pyr_redox_2"/>
    <property type="match status" value="1"/>
</dbReference>
<dbReference type="Gene3D" id="3.50.50.60">
    <property type="entry name" value="FAD/NAD(P)-binding domain"/>
    <property type="match status" value="2"/>
</dbReference>
<name>A0A5E8CM95_9ZZZZ</name>
<feature type="domain" description="FAD/NAD(P)-binding" evidence="6">
    <location>
        <begin position="5"/>
        <end position="291"/>
    </location>
</feature>
<evidence type="ECO:0000256" key="3">
    <source>
        <dbReference type="ARBA" id="ARBA00023002"/>
    </source>
</evidence>
<dbReference type="PROSITE" id="PS00573">
    <property type="entry name" value="PYRIDINE_REDOX_2"/>
    <property type="match status" value="1"/>
</dbReference>
<organism evidence="7">
    <name type="scientific">seawater metagenome</name>
    <dbReference type="NCBI Taxonomy" id="1561972"/>
    <lineage>
        <taxon>unclassified sequences</taxon>
        <taxon>metagenomes</taxon>
        <taxon>ecological metagenomes</taxon>
    </lineage>
</organism>
<dbReference type="AlphaFoldDB" id="A0A5E8CM95"/>